<dbReference type="GO" id="GO:0016747">
    <property type="term" value="F:acyltransferase activity, transferring groups other than amino-acyl groups"/>
    <property type="evidence" value="ECO:0007669"/>
    <property type="project" value="InterPro"/>
</dbReference>
<evidence type="ECO:0000313" key="8">
    <source>
        <dbReference type="Proteomes" id="UP000323594"/>
    </source>
</evidence>
<gene>
    <name evidence="5" type="primary">citC</name>
    <name evidence="6" type="ORF">FUT82_07155</name>
    <name evidence="5" type="ORF">TPHV1_10013</name>
</gene>
<dbReference type="Pfam" id="PF00583">
    <property type="entry name" value="Acetyltransf_1"/>
    <property type="match status" value="1"/>
</dbReference>
<evidence type="ECO:0000313" key="5">
    <source>
        <dbReference type="EMBL" id="CEM60345.1"/>
    </source>
</evidence>
<keyword evidence="7" id="KW-1185">Reference proteome</keyword>
<dbReference type="NCBIfam" id="TIGR00124">
    <property type="entry name" value="cit_ly_ligase"/>
    <property type="match status" value="1"/>
</dbReference>
<reference evidence="5" key="2">
    <citation type="submission" date="2015-01" db="EMBL/GenBank/DDBJ databases">
        <authorList>
            <person name="Xiang T."/>
            <person name="Song Y."/>
            <person name="Huang L."/>
            <person name="Wang B."/>
            <person name="Wu P."/>
        </authorList>
    </citation>
    <scope>NUCLEOTIDE SEQUENCE [LARGE SCALE GENOMIC DNA]</scope>
    <source>
        <strain evidence="5">V1</strain>
    </source>
</reference>
<dbReference type="Proteomes" id="UP000323594">
    <property type="component" value="Chromosome"/>
</dbReference>
<dbReference type="Pfam" id="PF08218">
    <property type="entry name" value="Citrate_ly_lig"/>
    <property type="match status" value="1"/>
</dbReference>
<dbReference type="SMART" id="SM00764">
    <property type="entry name" value="Citrate_ly_lig"/>
    <property type="match status" value="1"/>
</dbReference>
<dbReference type="PANTHER" id="PTHR40599:SF1">
    <property type="entry name" value="[CITRATE [PRO-3S]-LYASE] LIGASE"/>
    <property type="match status" value="1"/>
</dbReference>
<comment type="catalytic activity">
    <reaction evidence="3">
        <text>holo-[citrate lyase ACP] + acetate + ATP = acetyl-[citrate lyase ACP] + AMP + diphosphate</text>
        <dbReference type="Rhea" id="RHEA:23788"/>
        <dbReference type="Rhea" id="RHEA-COMP:10158"/>
        <dbReference type="Rhea" id="RHEA-COMP:13710"/>
        <dbReference type="ChEBI" id="CHEBI:30089"/>
        <dbReference type="ChEBI" id="CHEBI:30616"/>
        <dbReference type="ChEBI" id="CHEBI:33019"/>
        <dbReference type="ChEBI" id="CHEBI:82683"/>
        <dbReference type="ChEBI" id="CHEBI:137976"/>
        <dbReference type="ChEBI" id="CHEBI:456215"/>
        <dbReference type="EC" id="6.2.1.22"/>
    </reaction>
</comment>
<dbReference type="InterPro" id="IPR004821">
    <property type="entry name" value="Cyt_trans-like"/>
</dbReference>
<keyword evidence="2 3" id="KW-0067">ATP-binding</keyword>
<evidence type="ECO:0000313" key="7">
    <source>
        <dbReference type="Proteomes" id="UP000042527"/>
    </source>
</evidence>
<proteinExistence type="predicted"/>
<protein>
    <recommendedName>
        <fullName evidence="3">[Citrate [pro-3S]-lyase] ligase</fullName>
        <ecNumber evidence="3">6.2.1.22</ecNumber>
    </recommendedName>
</protein>
<evidence type="ECO:0000256" key="2">
    <source>
        <dbReference type="ARBA" id="ARBA00022840"/>
    </source>
</evidence>
<dbReference type="PROSITE" id="PS51186">
    <property type="entry name" value="GNAT"/>
    <property type="match status" value="1"/>
</dbReference>
<evidence type="ECO:0000256" key="3">
    <source>
        <dbReference type="PIRNR" id="PIRNR005751"/>
    </source>
</evidence>
<keyword evidence="5" id="KW-0456">Lyase</keyword>
<dbReference type="EC" id="6.2.1.22" evidence="3"/>
<dbReference type="InterPro" id="IPR000182">
    <property type="entry name" value="GNAT_dom"/>
</dbReference>
<dbReference type="EMBL" id="CDNC01000001">
    <property type="protein sequence ID" value="CEM60345.1"/>
    <property type="molecule type" value="Genomic_DNA"/>
</dbReference>
<name>A0A0B7GTN3_TREPH</name>
<organism evidence="5 7">
    <name type="scientific">Treponema phagedenis</name>
    <dbReference type="NCBI Taxonomy" id="162"/>
    <lineage>
        <taxon>Bacteria</taxon>
        <taxon>Pseudomonadati</taxon>
        <taxon>Spirochaetota</taxon>
        <taxon>Spirochaetia</taxon>
        <taxon>Spirochaetales</taxon>
        <taxon>Treponemataceae</taxon>
        <taxon>Treponema</taxon>
    </lineage>
</organism>
<dbReference type="InterPro" id="IPR005216">
    <property type="entry name" value="Citrate_lyase_ligase"/>
</dbReference>
<evidence type="ECO:0000259" key="4">
    <source>
        <dbReference type="PROSITE" id="PS51186"/>
    </source>
</evidence>
<keyword evidence="1 3" id="KW-0547">Nucleotide-binding</keyword>
<dbReference type="Proteomes" id="UP000042527">
    <property type="component" value="Unassembled WGS sequence"/>
</dbReference>
<dbReference type="InterPro" id="IPR016181">
    <property type="entry name" value="Acyl_CoA_acyltransferase"/>
</dbReference>
<dbReference type="Gene3D" id="3.40.630.30">
    <property type="match status" value="1"/>
</dbReference>
<dbReference type="SUPFAM" id="SSF55729">
    <property type="entry name" value="Acyl-CoA N-acyltransferases (Nat)"/>
    <property type="match status" value="1"/>
</dbReference>
<dbReference type="EMBL" id="CP042817">
    <property type="protein sequence ID" value="QEJ97794.1"/>
    <property type="molecule type" value="Genomic_DNA"/>
</dbReference>
<accession>A0A0B7GTN3</accession>
<dbReference type="InterPro" id="IPR014729">
    <property type="entry name" value="Rossmann-like_a/b/a_fold"/>
</dbReference>
<dbReference type="OrthoDB" id="9779753at2"/>
<reference evidence="7" key="1">
    <citation type="submission" date="2015-01" db="EMBL/GenBank/DDBJ databases">
        <authorList>
            <person name="Manzoor Shahid"/>
            <person name="Zubair Saima"/>
        </authorList>
    </citation>
    <scope>NUCLEOTIDE SEQUENCE [LARGE SCALE GENOMIC DNA]</scope>
    <source>
        <strain evidence="7">V1</strain>
    </source>
</reference>
<sequence>MIITKKGDTEMNITYERAFLSIASEYHVLKNFLAAQDLLLDDDIEYTVLAKIGDTIIGSASLARHVIKCIGVDPEYRGMAITNMLISKVIEYAASIGIFHLFIFTKPDNAAFFSSLGFTQIAETDKLVLFDNNPKLLYEYVKSLESYKRSGKKIAAIVMNCNPFTYGHQFLIETACKENDAVHLFIVEEDKSVFPFAVRYDLVKQGTAHLSNLQIHAGGKYIISSSIFPSYFLKDSKVIVETHARLDVNIFGSYIAPALNIHYRYVGTEPNDPVTKNYNEVMKELLPDFGITCVEVQRKTHAGNPISASAVRKIIRETSGQEELCVLKEFVPEATYRFLLSPQAEPVLKKIREPVRMPD</sequence>
<dbReference type="PANTHER" id="PTHR40599">
    <property type="entry name" value="[CITRATE [PRO-3S]-LYASE] LIGASE"/>
    <property type="match status" value="1"/>
</dbReference>
<comment type="function">
    <text evidence="3">Acetylation of prosthetic group (2-(5''-phosphoribosyl)-3'-dephosphocoenzyme-A) of the gamma subunit of citrate lyase.</text>
</comment>
<dbReference type="GO" id="GO:0008771">
    <property type="term" value="F:[citrate (pro-3S)-lyase] ligase activity"/>
    <property type="evidence" value="ECO:0007669"/>
    <property type="project" value="UniProtKB-EC"/>
</dbReference>
<dbReference type="NCBIfam" id="TIGR00125">
    <property type="entry name" value="cyt_tran_rel"/>
    <property type="match status" value="1"/>
</dbReference>
<dbReference type="InterPro" id="IPR013166">
    <property type="entry name" value="Citrate_lyase_ligase_C"/>
</dbReference>
<dbReference type="PIRSF" id="PIRSF005751">
    <property type="entry name" value="Acet_citr_lig"/>
    <property type="match status" value="1"/>
</dbReference>
<dbReference type="SUPFAM" id="SSF52374">
    <property type="entry name" value="Nucleotidylyl transferase"/>
    <property type="match status" value="1"/>
</dbReference>
<dbReference type="Gene3D" id="3.40.50.620">
    <property type="entry name" value="HUPs"/>
    <property type="match status" value="1"/>
</dbReference>
<evidence type="ECO:0000256" key="1">
    <source>
        <dbReference type="ARBA" id="ARBA00022741"/>
    </source>
</evidence>
<dbReference type="GO" id="GO:0016829">
    <property type="term" value="F:lyase activity"/>
    <property type="evidence" value="ECO:0007669"/>
    <property type="project" value="UniProtKB-KW"/>
</dbReference>
<dbReference type="AlphaFoldDB" id="A0A0B7GTN3"/>
<feature type="domain" description="N-acetyltransferase" evidence="4">
    <location>
        <begin position="3"/>
        <end position="145"/>
    </location>
</feature>
<keyword evidence="3 5" id="KW-0436">Ligase</keyword>
<dbReference type="GO" id="GO:0005524">
    <property type="term" value="F:ATP binding"/>
    <property type="evidence" value="ECO:0007669"/>
    <property type="project" value="UniProtKB-UniRule"/>
</dbReference>
<reference evidence="6 8" key="3">
    <citation type="submission" date="2019-08" db="EMBL/GenBank/DDBJ databases">
        <authorList>
            <person name="Kuhnert P."/>
        </authorList>
    </citation>
    <scope>NUCLEOTIDE SEQUENCE [LARGE SCALE GENOMIC DNA]</scope>
    <source>
        <strain evidence="6 8">B36.5</strain>
    </source>
</reference>
<evidence type="ECO:0000313" key="6">
    <source>
        <dbReference type="EMBL" id="QEJ97794.1"/>
    </source>
</evidence>